<evidence type="ECO:0000256" key="1">
    <source>
        <dbReference type="SAM" id="SignalP"/>
    </source>
</evidence>
<evidence type="ECO:0000313" key="2">
    <source>
        <dbReference type="EMBL" id="OCL12441.1"/>
    </source>
</evidence>
<dbReference type="InterPro" id="IPR002591">
    <property type="entry name" value="Phosphodiest/P_Trfase"/>
</dbReference>
<dbReference type="OrthoDB" id="2118639at2759"/>
<reference evidence="2 3" key="1">
    <citation type="journal article" date="2016" name="Nat. Commun.">
        <title>Ectomycorrhizal ecology is imprinted in the genome of the dominant symbiotic fungus Cenococcum geophilum.</title>
        <authorList>
            <consortium name="DOE Joint Genome Institute"/>
            <person name="Peter M."/>
            <person name="Kohler A."/>
            <person name="Ohm R.A."/>
            <person name="Kuo A."/>
            <person name="Krutzmann J."/>
            <person name="Morin E."/>
            <person name="Arend M."/>
            <person name="Barry K.W."/>
            <person name="Binder M."/>
            <person name="Choi C."/>
            <person name="Clum A."/>
            <person name="Copeland A."/>
            <person name="Grisel N."/>
            <person name="Haridas S."/>
            <person name="Kipfer T."/>
            <person name="LaButti K."/>
            <person name="Lindquist E."/>
            <person name="Lipzen A."/>
            <person name="Maire R."/>
            <person name="Meier B."/>
            <person name="Mihaltcheva S."/>
            <person name="Molinier V."/>
            <person name="Murat C."/>
            <person name="Poggeler S."/>
            <person name="Quandt C.A."/>
            <person name="Sperisen C."/>
            <person name="Tritt A."/>
            <person name="Tisserant E."/>
            <person name="Crous P.W."/>
            <person name="Henrissat B."/>
            <person name="Nehls U."/>
            <person name="Egli S."/>
            <person name="Spatafora J.W."/>
            <person name="Grigoriev I.V."/>
            <person name="Martin F.M."/>
        </authorList>
    </citation>
    <scope>NUCLEOTIDE SEQUENCE [LARGE SCALE GENOMIC DNA]</scope>
    <source>
        <strain evidence="2 3">CBS 207.34</strain>
    </source>
</reference>
<dbReference type="SUPFAM" id="SSF53649">
    <property type="entry name" value="Alkaline phosphatase-like"/>
    <property type="match status" value="1"/>
</dbReference>
<dbReference type="Gene3D" id="3.40.720.10">
    <property type="entry name" value="Alkaline Phosphatase, subunit A"/>
    <property type="match status" value="1"/>
</dbReference>
<organism evidence="2 3">
    <name type="scientific">Glonium stellatum</name>
    <dbReference type="NCBI Taxonomy" id="574774"/>
    <lineage>
        <taxon>Eukaryota</taxon>
        <taxon>Fungi</taxon>
        <taxon>Dikarya</taxon>
        <taxon>Ascomycota</taxon>
        <taxon>Pezizomycotina</taxon>
        <taxon>Dothideomycetes</taxon>
        <taxon>Pleosporomycetidae</taxon>
        <taxon>Gloniales</taxon>
        <taxon>Gloniaceae</taxon>
        <taxon>Glonium</taxon>
    </lineage>
</organism>
<gene>
    <name evidence="2" type="ORF">AOQ84DRAFT_334276</name>
</gene>
<feature type="signal peptide" evidence="1">
    <location>
        <begin position="1"/>
        <end position="20"/>
    </location>
</feature>
<keyword evidence="3" id="KW-1185">Reference proteome</keyword>
<dbReference type="Proteomes" id="UP000250140">
    <property type="component" value="Unassembled WGS sequence"/>
</dbReference>
<dbReference type="EMBL" id="KV748876">
    <property type="protein sequence ID" value="OCL12441.1"/>
    <property type="molecule type" value="Genomic_DNA"/>
</dbReference>
<keyword evidence="1" id="KW-0732">Signal</keyword>
<accession>A0A8E2F8L1</accession>
<dbReference type="Pfam" id="PF01663">
    <property type="entry name" value="Phosphodiest"/>
    <property type="match status" value="1"/>
</dbReference>
<dbReference type="AlphaFoldDB" id="A0A8E2F8L1"/>
<feature type="chain" id="PRO_5034763995" evidence="1">
    <location>
        <begin position="21"/>
        <end position="476"/>
    </location>
</feature>
<proteinExistence type="predicted"/>
<evidence type="ECO:0000313" key="3">
    <source>
        <dbReference type="Proteomes" id="UP000250140"/>
    </source>
</evidence>
<dbReference type="InterPro" id="IPR017850">
    <property type="entry name" value="Alkaline_phosphatase_core_sf"/>
</dbReference>
<protein>
    <submittedName>
        <fullName evidence="2">Type I phosphodiesterase/nucleotide pyrophosphatase</fullName>
    </submittedName>
</protein>
<sequence length="476" mass="51285">MRGFNSVLFSFLLTTQVVSPAVIRRDNDEGHQGCTSKYVAVFSVDGLHNSDLDRWLALGPSNMSALLESGYRYTNAWTTGPSDSYPGSLAQYTGANPRTTGVWYQYLMSFTVVYDETVDYNSTELFSGGIDPAHLPQAIINGKCTDIYPHMRTRVNTAFEVVVGAGYKTAYTDKHPSYDLMRGPSGKGLSEGYFPEIAAVGPTVEDNIAYDQYHVNAWLDWIDGKDIAKAEGSLGGKVPTLFGGNFQAVSVEQKTSGYKAGSLDFTDELLKAVKFVDASLGLVVQKLKAKGLYADTLIIIASKHGQAPIDPTKYGKIDPKAVTNATGVDVAFQTSDDIALIFLGDHKDTGKAVDGLQVKRTALKIDDIIYGERLIDLGFGDPLKDPAVPDIIVKPVEGIIYTTSTAKIAEHGGLSEDDRHVACLVSSPGLKKNAFGGKVYTTQVAPTILKTLGLDPQSLQGVKAEGTKTLPGFQDE</sequence>
<name>A0A8E2F8L1_9PEZI</name>